<keyword evidence="2" id="KW-0342">GTP-binding</keyword>
<feature type="domain" description="GED" evidence="3">
    <location>
        <begin position="622"/>
        <end position="706"/>
    </location>
</feature>
<dbReference type="Gene3D" id="3.40.50.300">
    <property type="entry name" value="P-loop containing nucleotide triphosphate hydrolases"/>
    <property type="match status" value="1"/>
</dbReference>
<dbReference type="AlphaFoldDB" id="N1PL81"/>
<dbReference type="EMBL" id="KB446539">
    <property type="protein sequence ID" value="EME43788.1"/>
    <property type="molecule type" value="Genomic_DNA"/>
</dbReference>
<feature type="domain" description="Dynamin-type G" evidence="4">
    <location>
        <begin position="34"/>
        <end position="327"/>
    </location>
</feature>
<sequence length="706" mass="79198">MGEARLELPHLNSARSNARLKAISSARKKGVSEHVSLPQIIVCGDQSAGKSSVLEGVSGFPFPRQDGLCTRFATEIILQDEDTTLNIKVSIIPHSSQDNDCRDLLLAFCRELDSFDDLPVVIADAGAAMGLRGFGSDDASPAFAQDVLQIRVSGPTGLHLSVVDLPGIIQVPSEDQTEADVDAVHSLVDSYMANPRSIILAVVQAGNDIANQPVIRKCKHFDPSGERTIGVITKPDLINDGAESRIAQLARNEDTTKLKLGFFLLKNPSPKEMEKIHSSKDREIVERGFFTSAPWMEQNLDLDRLGVEKLKRFLQDLLDEHVAKEMPKVRQELRRLEKSTADQLLHLGSARTTTADLRIYLSRLAMKFDSICASALLGNYSDSQFFGSPSERVPPTRLRAIVHAENIKFADIMKCKGEKRKLGSWSDPSDSDEVAGHASCDNDQLLVTEHAMKTWVKKVYTSTRGRELPGDHNHVFLSELFHEQASRWLDLSTDHLRSMYQCLETFMDQLVSHVTEEDHTRQKLRESISAALETMKRRADEELTELWEDEAQQPITYNHYYTDNIQKARNGAAREVLKKAMADTTDEDYGGRMHISNNNVDIQKLLGSLQNRIVVNMDDQACAEARAALNAYYKVARKTFVDNVCRQVIERHLLRDLSRVFSPEKVAAYTDEELHLVAGESRDSVEKRDRLQRFHLALKECLVDLA</sequence>
<evidence type="ECO:0000256" key="2">
    <source>
        <dbReference type="ARBA" id="ARBA00023134"/>
    </source>
</evidence>
<evidence type="ECO:0000313" key="6">
    <source>
        <dbReference type="Proteomes" id="UP000016933"/>
    </source>
</evidence>
<dbReference type="PANTHER" id="PTHR11566">
    <property type="entry name" value="DYNAMIN"/>
    <property type="match status" value="1"/>
</dbReference>
<dbReference type="InterPro" id="IPR001401">
    <property type="entry name" value="Dynamin_GTPase"/>
</dbReference>
<evidence type="ECO:0000256" key="1">
    <source>
        <dbReference type="ARBA" id="ARBA00022741"/>
    </source>
</evidence>
<dbReference type="InterPro" id="IPR000375">
    <property type="entry name" value="Dynamin_stalk"/>
</dbReference>
<dbReference type="GO" id="GO:0003924">
    <property type="term" value="F:GTPase activity"/>
    <property type="evidence" value="ECO:0007669"/>
    <property type="project" value="InterPro"/>
</dbReference>
<keyword evidence="6" id="KW-1185">Reference proteome</keyword>
<dbReference type="GO" id="GO:0016020">
    <property type="term" value="C:membrane"/>
    <property type="evidence" value="ECO:0007669"/>
    <property type="project" value="TreeGrafter"/>
</dbReference>
<dbReference type="GO" id="GO:0005739">
    <property type="term" value="C:mitochondrion"/>
    <property type="evidence" value="ECO:0007669"/>
    <property type="project" value="TreeGrafter"/>
</dbReference>
<dbReference type="OrthoDB" id="415706at2759"/>
<evidence type="ECO:0000313" key="5">
    <source>
        <dbReference type="EMBL" id="EME43788.1"/>
    </source>
</evidence>
<dbReference type="SUPFAM" id="SSF52540">
    <property type="entry name" value="P-loop containing nucleoside triphosphate hydrolases"/>
    <property type="match status" value="1"/>
</dbReference>
<dbReference type="InterPro" id="IPR020850">
    <property type="entry name" value="GED_dom"/>
</dbReference>
<accession>N1PL81</accession>
<dbReference type="InterPro" id="IPR030381">
    <property type="entry name" value="G_DYNAMIN_dom"/>
</dbReference>
<reference evidence="5 6" key="2">
    <citation type="journal article" date="2012" name="PLoS Pathog.">
        <title>Diverse lifestyles and strategies of plant pathogenesis encoded in the genomes of eighteen Dothideomycetes fungi.</title>
        <authorList>
            <person name="Ohm R.A."/>
            <person name="Feau N."/>
            <person name="Henrissat B."/>
            <person name="Schoch C.L."/>
            <person name="Horwitz B.A."/>
            <person name="Barry K.W."/>
            <person name="Condon B.J."/>
            <person name="Copeland A.C."/>
            <person name="Dhillon B."/>
            <person name="Glaser F."/>
            <person name="Hesse C.N."/>
            <person name="Kosti I."/>
            <person name="LaButti K."/>
            <person name="Lindquist E.A."/>
            <person name="Lucas S."/>
            <person name="Salamov A.A."/>
            <person name="Bradshaw R.E."/>
            <person name="Ciuffetti L."/>
            <person name="Hamelin R.C."/>
            <person name="Kema G.H.J."/>
            <person name="Lawrence C."/>
            <person name="Scott J.A."/>
            <person name="Spatafora J.W."/>
            <person name="Turgeon B.G."/>
            <person name="de Wit P.J.G.M."/>
            <person name="Zhong S."/>
            <person name="Goodwin S.B."/>
            <person name="Grigoriev I.V."/>
        </authorList>
    </citation>
    <scope>NUCLEOTIDE SEQUENCE [LARGE SCALE GENOMIC DNA]</scope>
    <source>
        <strain evidence="6">NZE10 / CBS 128990</strain>
    </source>
</reference>
<evidence type="ECO:0008006" key="7">
    <source>
        <dbReference type="Google" id="ProtNLM"/>
    </source>
</evidence>
<dbReference type="GO" id="GO:0048312">
    <property type="term" value="P:intracellular distribution of mitochondria"/>
    <property type="evidence" value="ECO:0007669"/>
    <property type="project" value="TreeGrafter"/>
</dbReference>
<dbReference type="Proteomes" id="UP000016933">
    <property type="component" value="Unassembled WGS sequence"/>
</dbReference>
<dbReference type="FunFam" id="3.40.50.300:FF:001425">
    <property type="entry name" value="Dynamin GTPase, putative"/>
    <property type="match status" value="1"/>
</dbReference>
<dbReference type="Pfam" id="PF01031">
    <property type="entry name" value="Dynamin_M"/>
    <property type="match status" value="1"/>
</dbReference>
<name>N1PL81_DOTSN</name>
<dbReference type="PANTHER" id="PTHR11566:SF21">
    <property type="entry name" value="DYNAMIN RELATED PROTEIN 1, ISOFORM A"/>
    <property type="match status" value="1"/>
</dbReference>
<dbReference type="Pfam" id="PF00350">
    <property type="entry name" value="Dynamin_N"/>
    <property type="match status" value="1"/>
</dbReference>
<dbReference type="OMA" id="LPGNYNS"/>
<dbReference type="GO" id="GO:0008017">
    <property type="term" value="F:microtubule binding"/>
    <property type="evidence" value="ECO:0007669"/>
    <property type="project" value="TreeGrafter"/>
</dbReference>
<dbReference type="eggNOG" id="KOG0446">
    <property type="taxonomic scope" value="Eukaryota"/>
</dbReference>
<dbReference type="SMART" id="SM00053">
    <property type="entry name" value="DYNc"/>
    <property type="match status" value="1"/>
</dbReference>
<evidence type="ECO:0000259" key="4">
    <source>
        <dbReference type="PROSITE" id="PS51718"/>
    </source>
</evidence>
<dbReference type="Gene3D" id="1.20.120.1240">
    <property type="entry name" value="Dynamin, middle domain"/>
    <property type="match status" value="1"/>
</dbReference>
<dbReference type="PRINTS" id="PR00195">
    <property type="entry name" value="DYNAMIN"/>
</dbReference>
<dbReference type="InterPro" id="IPR022812">
    <property type="entry name" value="Dynamin"/>
</dbReference>
<proteinExistence type="predicted"/>
<dbReference type="PROSITE" id="PS51388">
    <property type="entry name" value="GED"/>
    <property type="match status" value="1"/>
</dbReference>
<dbReference type="GO" id="GO:0016559">
    <property type="term" value="P:peroxisome fission"/>
    <property type="evidence" value="ECO:0007669"/>
    <property type="project" value="TreeGrafter"/>
</dbReference>
<dbReference type="PROSITE" id="PS51718">
    <property type="entry name" value="G_DYNAMIN_2"/>
    <property type="match status" value="1"/>
</dbReference>
<organism evidence="5 6">
    <name type="scientific">Dothistroma septosporum (strain NZE10 / CBS 128990)</name>
    <name type="common">Red band needle blight fungus</name>
    <name type="synonym">Mycosphaerella pini</name>
    <dbReference type="NCBI Taxonomy" id="675120"/>
    <lineage>
        <taxon>Eukaryota</taxon>
        <taxon>Fungi</taxon>
        <taxon>Dikarya</taxon>
        <taxon>Ascomycota</taxon>
        <taxon>Pezizomycotina</taxon>
        <taxon>Dothideomycetes</taxon>
        <taxon>Dothideomycetidae</taxon>
        <taxon>Mycosphaerellales</taxon>
        <taxon>Mycosphaerellaceae</taxon>
        <taxon>Dothistroma</taxon>
    </lineage>
</organism>
<dbReference type="GO" id="GO:0005525">
    <property type="term" value="F:GTP binding"/>
    <property type="evidence" value="ECO:0007669"/>
    <property type="project" value="InterPro"/>
</dbReference>
<keyword evidence="1" id="KW-0547">Nucleotide-binding</keyword>
<evidence type="ECO:0000259" key="3">
    <source>
        <dbReference type="PROSITE" id="PS51388"/>
    </source>
</evidence>
<protein>
    <recommendedName>
        <fullName evidence="7">GED domain-containing protein</fullName>
    </recommendedName>
</protein>
<dbReference type="CDD" id="cd08771">
    <property type="entry name" value="DLP_1"/>
    <property type="match status" value="1"/>
</dbReference>
<dbReference type="GO" id="GO:0006897">
    <property type="term" value="P:endocytosis"/>
    <property type="evidence" value="ECO:0007669"/>
    <property type="project" value="TreeGrafter"/>
</dbReference>
<dbReference type="GO" id="GO:0005874">
    <property type="term" value="C:microtubule"/>
    <property type="evidence" value="ECO:0007669"/>
    <property type="project" value="TreeGrafter"/>
</dbReference>
<dbReference type="GO" id="GO:0000266">
    <property type="term" value="P:mitochondrial fission"/>
    <property type="evidence" value="ECO:0007669"/>
    <property type="project" value="TreeGrafter"/>
</dbReference>
<dbReference type="HOGENOM" id="CLU_008964_7_2_1"/>
<dbReference type="InterPro" id="IPR027417">
    <property type="entry name" value="P-loop_NTPase"/>
</dbReference>
<gene>
    <name evidence="5" type="ORF">DOTSEDRAFT_71579</name>
</gene>
<dbReference type="InterPro" id="IPR045063">
    <property type="entry name" value="Dynamin_N"/>
</dbReference>
<reference evidence="6" key="1">
    <citation type="journal article" date="2012" name="PLoS Genet.">
        <title>The genomes of the fungal plant pathogens Cladosporium fulvum and Dothistroma septosporum reveal adaptation to different hosts and lifestyles but also signatures of common ancestry.</title>
        <authorList>
            <person name="de Wit P.J.G.M."/>
            <person name="van der Burgt A."/>
            <person name="Oekmen B."/>
            <person name="Stergiopoulos I."/>
            <person name="Abd-Elsalam K.A."/>
            <person name="Aerts A.L."/>
            <person name="Bahkali A.H."/>
            <person name="Beenen H.G."/>
            <person name="Chettri P."/>
            <person name="Cox M.P."/>
            <person name="Datema E."/>
            <person name="de Vries R.P."/>
            <person name="Dhillon B."/>
            <person name="Ganley A.R."/>
            <person name="Griffiths S.A."/>
            <person name="Guo Y."/>
            <person name="Hamelin R.C."/>
            <person name="Henrissat B."/>
            <person name="Kabir M.S."/>
            <person name="Jashni M.K."/>
            <person name="Kema G."/>
            <person name="Klaubauf S."/>
            <person name="Lapidus A."/>
            <person name="Levasseur A."/>
            <person name="Lindquist E."/>
            <person name="Mehrabi R."/>
            <person name="Ohm R.A."/>
            <person name="Owen T.J."/>
            <person name="Salamov A."/>
            <person name="Schwelm A."/>
            <person name="Schijlen E."/>
            <person name="Sun H."/>
            <person name="van den Burg H.A."/>
            <person name="van Ham R.C.H.J."/>
            <person name="Zhang S."/>
            <person name="Goodwin S.B."/>
            <person name="Grigoriev I.V."/>
            <person name="Collemare J."/>
            <person name="Bradshaw R.E."/>
        </authorList>
    </citation>
    <scope>NUCLEOTIDE SEQUENCE [LARGE SCALE GENOMIC DNA]</scope>
    <source>
        <strain evidence="6">NZE10 / CBS 128990</strain>
    </source>
</reference>
<dbReference type="STRING" id="675120.N1PL81"/>